<dbReference type="PROSITE" id="PS51272">
    <property type="entry name" value="SLH"/>
    <property type="match status" value="1"/>
</dbReference>
<dbReference type="EMBL" id="NMQW01000002">
    <property type="protein sequence ID" value="OXM87961.1"/>
    <property type="molecule type" value="Genomic_DNA"/>
</dbReference>
<proteinExistence type="predicted"/>
<feature type="chain" id="PRO_5038589594" evidence="2">
    <location>
        <begin position="26"/>
        <end position="449"/>
    </location>
</feature>
<organism evidence="4 5">
    <name type="scientific">Paenibacillus rigui</name>
    <dbReference type="NCBI Taxonomy" id="554312"/>
    <lineage>
        <taxon>Bacteria</taxon>
        <taxon>Bacillati</taxon>
        <taxon>Bacillota</taxon>
        <taxon>Bacilli</taxon>
        <taxon>Bacillales</taxon>
        <taxon>Paenibacillaceae</taxon>
        <taxon>Paenibacillus</taxon>
    </lineage>
</organism>
<evidence type="ECO:0000256" key="2">
    <source>
        <dbReference type="SAM" id="SignalP"/>
    </source>
</evidence>
<dbReference type="OrthoDB" id="1706086at2"/>
<feature type="region of interest" description="Disordered" evidence="1">
    <location>
        <begin position="213"/>
        <end position="242"/>
    </location>
</feature>
<dbReference type="PANTHER" id="PTHR43308:SF5">
    <property type="entry name" value="S-LAYER PROTEIN _ PEPTIDOGLYCAN ENDO-BETA-N-ACETYLGLUCOSAMINIDASE"/>
    <property type="match status" value="1"/>
</dbReference>
<reference evidence="4 5" key="1">
    <citation type="submission" date="2017-07" db="EMBL/GenBank/DDBJ databases">
        <title>Genome sequencing and assembly of Paenibacillus rigui.</title>
        <authorList>
            <person name="Mayilraj S."/>
        </authorList>
    </citation>
    <scope>NUCLEOTIDE SEQUENCE [LARGE SCALE GENOMIC DNA]</scope>
    <source>
        <strain evidence="4 5">JCM 16352</strain>
    </source>
</reference>
<dbReference type="RefSeq" id="WP_094013211.1">
    <property type="nucleotide sequence ID" value="NZ_NMQW01000002.1"/>
</dbReference>
<keyword evidence="2" id="KW-0732">Signal</keyword>
<evidence type="ECO:0000256" key="1">
    <source>
        <dbReference type="SAM" id="MobiDB-lite"/>
    </source>
</evidence>
<name>A0A229UXJ3_9BACL</name>
<protein>
    <submittedName>
        <fullName evidence="4">S-layer protein</fullName>
    </submittedName>
</protein>
<dbReference type="InterPro" id="IPR001119">
    <property type="entry name" value="SLH_dom"/>
</dbReference>
<evidence type="ECO:0000313" key="4">
    <source>
        <dbReference type="EMBL" id="OXM87961.1"/>
    </source>
</evidence>
<gene>
    <name evidence="4" type="ORF">CF651_02350</name>
</gene>
<dbReference type="AlphaFoldDB" id="A0A229UXJ3"/>
<keyword evidence="5" id="KW-1185">Reference proteome</keyword>
<dbReference type="Proteomes" id="UP000215509">
    <property type="component" value="Unassembled WGS sequence"/>
</dbReference>
<evidence type="ECO:0000313" key="5">
    <source>
        <dbReference type="Proteomes" id="UP000215509"/>
    </source>
</evidence>
<evidence type="ECO:0000259" key="3">
    <source>
        <dbReference type="PROSITE" id="PS51272"/>
    </source>
</evidence>
<feature type="signal peptide" evidence="2">
    <location>
        <begin position="1"/>
        <end position="25"/>
    </location>
</feature>
<feature type="domain" description="SLH" evidence="3">
    <location>
        <begin position="90"/>
        <end position="155"/>
    </location>
</feature>
<dbReference type="PANTHER" id="PTHR43308">
    <property type="entry name" value="OUTER MEMBRANE PROTEIN ALPHA-RELATED"/>
    <property type="match status" value="1"/>
</dbReference>
<accession>A0A229UXJ3</accession>
<comment type="caution">
    <text evidence="4">The sequence shown here is derived from an EMBL/GenBank/DDBJ whole genome shotgun (WGS) entry which is preliminary data.</text>
</comment>
<dbReference type="Pfam" id="PF00395">
    <property type="entry name" value="SLH"/>
    <property type="match status" value="2"/>
</dbReference>
<dbReference type="InterPro" id="IPR051465">
    <property type="entry name" value="Cell_Envelope_Struct_Comp"/>
</dbReference>
<sequence length="449" mass="48144">MKKITSLLCFFLLALTMFSFSFAAAADSSQFKDLGNLPQEQKVKFDELISSGVFSGLSDDTFGLDAQMDRAQFAKVASLIFSLSVDKTLTSSTFNDVPSDHWSLTYVEALKKAGLTNGYDSEGKTYNPSGAVSRQELAAFLIRGIGLDDAAKKATPVTDSTVDDWAKGYVALALEKNILTKLDDGSFGGKAPATRKMLALASFESKKLFAEVKKPAETPGTQPATPTPAPTTPSKGGDVSAKGKKAIITSDVNTGNAKLRDEEKPVVSRLESLGFEVTRLASTKITAEAVEGYDLVVIGTSTNSKYVQKKLKGLKAPIIYIKSISFGDADFSKISEKSDILKQTTVTIQNSDHPLAAGLKGDVQVFYEPAALSYGFPSGDGKIIVASKDDPAKGIIIGYEKGSKNILNEPVAARTVLFGLKDDAVMKEYATDELWKLFDASALWCIQNP</sequence>